<name>A0ACB0LJZ5_TRIPR</name>
<protein>
    <submittedName>
        <fullName evidence="1">Uncharacterized protein</fullName>
    </submittedName>
</protein>
<organism evidence="1 2">
    <name type="scientific">Trifolium pratense</name>
    <name type="common">Red clover</name>
    <dbReference type="NCBI Taxonomy" id="57577"/>
    <lineage>
        <taxon>Eukaryota</taxon>
        <taxon>Viridiplantae</taxon>
        <taxon>Streptophyta</taxon>
        <taxon>Embryophyta</taxon>
        <taxon>Tracheophyta</taxon>
        <taxon>Spermatophyta</taxon>
        <taxon>Magnoliopsida</taxon>
        <taxon>eudicotyledons</taxon>
        <taxon>Gunneridae</taxon>
        <taxon>Pentapetalae</taxon>
        <taxon>rosids</taxon>
        <taxon>fabids</taxon>
        <taxon>Fabales</taxon>
        <taxon>Fabaceae</taxon>
        <taxon>Papilionoideae</taxon>
        <taxon>50 kb inversion clade</taxon>
        <taxon>NPAAA clade</taxon>
        <taxon>Hologalegina</taxon>
        <taxon>IRL clade</taxon>
        <taxon>Trifolieae</taxon>
        <taxon>Trifolium</taxon>
    </lineage>
</organism>
<dbReference type="Proteomes" id="UP001177021">
    <property type="component" value="Unassembled WGS sequence"/>
</dbReference>
<keyword evidence="2" id="KW-1185">Reference proteome</keyword>
<reference evidence="1" key="1">
    <citation type="submission" date="2023-10" db="EMBL/GenBank/DDBJ databases">
        <authorList>
            <person name="Rodriguez Cubillos JULIANA M."/>
            <person name="De Vega J."/>
        </authorList>
    </citation>
    <scope>NUCLEOTIDE SEQUENCE</scope>
</reference>
<evidence type="ECO:0000313" key="1">
    <source>
        <dbReference type="EMBL" id="CAJ2668731.1"/>
    </source>
</evidence>
<comment type="caution">
    <text evidence="1">The sequence shown here is derived from an EMBL/GenBank/DDBJ whole genome shotgun (WGS) entry which is preliminary data.</text>
</comment>
<evidence type="ECO:0000313" key="2">
    <source>
        <dbReference type="Proteomes" id="UP001177021"/>
    </source>
</evidence>
<proteinExistence type="predicted"/>
<sequence length="119" mass="12964">MDRYTTNQVHVYVLIIMLCTFFATSQARRLHDHPLVHKNVDSKSLLHKVAFSAAQPLQAATVDTMPPLATVAAMSSLSTPSPSCMCLVMSLALLTACALSRSPRCNVISFSLSLLQFVI</sequence>
<accession>A0ACB0LJZ5</accession>
<dbReference type="EMBL" id="CASHSV030000513">
    <property type="protein sequence ID" value="CAJ2668731.1"/>
    <property type="molecule type" value="Genomic_DNA"/>
</dbReference>
<gene>
    <name evidence="1" type="ORF">MILVUS5_LOCUS33082</name>
</gene>